<evidence type="ECO:0000256" key="2">
    <source>
        <dbReference type="ARBA" id="ARBA00005993"/>
    </source>
</evidence>
<evidence type="ECO:0000256" key="7">
    <source>
        <dbReference type="ARBA" id="ARBA00023125"/>
    </source>
</evidence>
<dbReference type="PROSITE" id="PS51030">
    <property type="entry name" value="NUCLEAR_REC_DBD_2"/>
    <property type="match status" value="1"/>
</dbReference>
<dbReference type="Pfam" id="PF00104">
    <property type="entry name" value="Hormone_recep"/>
    <property type="match status" value="1"/>
</dbReference>
<dbReference type="InterPro" id="IPR049636">
    <property type="entry name" value="HNF4-like_DBD"/>
</dbReference>
<dbReference type="GO" id="GO:0000978">
    <property type="term" value="F:RNA polymerase II cis-regulatory region sequence-specific DNA binding"/>
    <property type="evidence" value="ECO:0007669"/>
    <property type="project" value="InterPro"/>
</dbReference>
<dbReference type="Pfam" id="PF00105">
    <property type="entry name" value="zf-C4"/>
    <property type="match status" value="1"/>
</dbReference>
<dbReference type="SUPFAM" id="SSF48508">
    <property type="entry name" value="Nuclear receptor ligand-binding domain"/>
    <property type="match status" value="1"/>
</dbReference>
<dbReference type="GO" id="GO:0005634">
    <property type="term" value="C:nucleus"/>
    <property type="evidence" value="ECO:0007669"/>
    <property type="project" value="UniProtKB-SubCell"/>
</dbReference>
<dbReference type="GO" id="GO:0003700">
    <property type="term" value="F:DNA-binding transcription factor activity"/>
    <property type="evidence" value="ECO:0007669"/>
    <property type="project" value="InterPro"/>
</dbReference>
<dbReference type="STRING" id="1561998.A0A1I7SYD0"/>
<comment type="subcellular location">
    <subcellularLocation>
        <location evidence="1">Nucleus</location>
    </subcellularLocation>
</comment>
<keyword evidence="4" id="KW-0863">Zinc-finger</keyword>
<comment type="similarity">
    <text evidence="2">Belongs to the nuclear hormone receptor family.</text>
</comment>
<dbReference type="InterPro" id="IPR001628">
    <property type="entry name" value="Znf_hrmn_rcpt"/>
</dbReference>
<evidence type="ECO:0000256" key="10">
    <source>
        <dbReference type="ARBA" id="ARBA00023242"/>
    </source>
</evidence>
<keyword evidence="6" id="KW-0805">Transcription regulation</keyword>
<dbReference type="WBParaSite" id="Csp11.Scaffold290.g769.t1">
    <property type="protein sequence ID" value="Csp11.Scaffold290.g769.t1"/>
    <property type="gene ID" value="Csp11.Scaffold290.g769"/>
</dbReference>
<protein>
    <submittedName>
        <fullName evidence="13">Nuclear receptor domain-containing protein</fullName>
    </submittedName>
</protein>
<evidence type="ECO:0000256" key="5">
    <source>
        <dbReference type="ARBA" id="ARBA00022833"/>
    </source>
</evidence>
<evidence type="ECO:0000256" key="1">
    <source>
        <dbReference type="ARBA" id="ARBA00004123"/>
    </source>
</evidence>
<name>A0A1I7SYD0_9PELO</name>
<sequence length="222" mass="26301">MNPFNCSEETSEENCVICGYQAKSKRFGYPACMSCTVFFRRSVIKNADYSCLRHRDCQVFKELRAACKYCRFQKCIRFGMKQSFVVTRDLTGPRNSSLFSLNVAQSLVKTMVVMQQDNWKEHRDNQVEKMRRATVSDVNQMFKWSFNNAIEWAAQFEPFVRLSNKEQKCVISEYGFMFFIIDQGFRNAEKSREGIWMLQNGTFFDYFDYSEHQNIDNSKEKR</sequence>
<keyword evidence="10" id="KW-0539">Nucleus</keyword>
<keyword evidence="3" id="KW-0479">Metal-binding</keyword>
<evidence type="ECO:0000256" key="8">
    <source>
        <dbReference type="ARBA" id="ARBA00023163"/>
    </source>
</evidence>
<dbReference type="eggNOG" id="KOG3575">
    <property type="taxonomic scope" value="Eukaryota"/>
</dbReference>
<dbReference type="SMART" id="SM00399">
    <property type="entry name" value="ZnF_C4"/>
    <property type="match status" value="1"/>
</dbReference>
<evidence type="ECO:0000259" key="11">
    <source>
        <dbReference type="PROSITE" id="PS51030"/>
    </source>
</evidence>
<keyword evidence="8" id="KW-0804">Transcription</keyword>
<dbReference type="SUPFAM" id="SSF57716">
    <property type="entry name" value="Glucocorticoid receptor-like (DNA-binding domain)"/>
    <property type="match status" value="1"/>
</dbReference>
<dbReference type="Gene3D" id="3.30.50.10">
    <property type="entry name" value="Erythroid Transcription Factor GATA-1, subunit A"/>
    <property type="match status" value="1"/>
</dbReference>
<reference evidence="13" key="1">
    <citation type="submission" date="2016-11" db="UniProtKB">
        <authorList>
            <consortium name="WormBaseParasite"/>
        </authorList>
    </citation>
    <scope>IDENTIFICATION</scope>
</reference>
<dbReference type="InterPro" id="IPR013088">
    <property type="entry name" value="Znf_NHR/GATA"/>
</dbReference>
<dbReference type="CDD" id="cd06960">
    <property type="entry name" value="NR_DBD_HNF4A"/>
    <property type="match status" value="1"/>
</dbReference>
<dbReference type="InterPro" id="IPR000536">
    <property type="entry name" value="Nucl_hrmn_rcpt_lig-bd"/>
</dbReference>
<keyword evidence="9" id="KW-0675">Receptor</keyword>
<dbReference type="PRINTS" id="PR00047">
    <property type="entry name" value="STROIDFINGER"/>
</dbReference>
<proteinExistence type="inferred from homology"/>
<feature type="domain" description="Nuclear receptor" evidence="11">
    <location>
        <begin position="12"/>
        <end position="87"/>
    </location>
</feature>
<evidence type="ECO:0000256" key="6">
    <source>
        <dbReference type="ARBA" id="ARBA00023015"/>
    </source>
</evidence>
<organism evidence="12 13">
    <name type="scientific">Caenorhabditis tropicalis</name>
    <dbReference type="NCBI Taxonomy" id="1561998"/>
    <lineage>
        <taxon>Eukaryota</taxon>
        <taxon>Metazoa</taxon>
        <taxon>Ecdysozoa</taxon>
        <taxon>Nematoda</taxon>
        <taxon>Chromadorea</taxon>
        <taxon>Rhabditida</taxon>
        <taxon>Rhabditina</taxon>
        <taxon>Rhabditomorpha</taxon>
        <taxon>Rhabditoidea</taxon>
        <taxon>Rhabditidae</taxon>
        <taxon>Peloderinae</taxon>
        <taxon>Caenorhabditis</taxon>
    </lineage>
</organism>
<dbReference type="GO" id="GO:0008270">
    <property type="term" value="F:zinc ion binding"/>
    <property type="evidence" value="ECO:0007669"/>
    <property type="project" value="UniProtKB-KW"/>
</dbReference>
<evidence type="ECO:0000256" key="9">
    <source>
        <dbReference type="ARBA" id="ARBA00023170"/>
    </source>
</evidence>
<keyword evidence="7" id="KW-0238">DNA-binding</keyword>
<evidence type="ECO:0000313" key="13">
    <source>
        <dbReference type="WBParaSite" id="Csp11.Scaffold290.g769.t1"/>
    </source>
</evidence>
<dbReference type="PANTHER" id="PTHR46587">
    <property type="entry name" value="NUCLEAR HORMONE RECEPTOR FAMILY"/>
    <property type="match status" value="1"/>
</dbReference>
<evidence type="ECO:0000256" key="3">
    <source>
        <dbReference type="ARBA" id="ARBA00022723"/>
    </source>
</evidence>
<dbReference type="Proteomes" id="UP000095282">
    <property type="component" value="Unplaced"/>
</dbReference>
<dbReference type="Gene3D" id="1.10.565.10">
    <property type="entry name" value="Retinoid X Receptor"/>
    <property type="match status" value="1"/>
</dbReference>
<keyword evidence="5" id="KW-0862">Zinc</keyword>
<evidence type="ECO:0000256" key="4">
    <source>
        <dbReference type="ARBA" id="ARBA00022771"/>
    </source>
</evidence>
<evidence type="ECO:0000313" key="12">
    <source>
        <dbReference type="Proteomes" id="UP000095282"/>
    </source>
</evidence>
<dbReference type="AlphaFoldDB" id="A0A1I7SYD0"/>
<dbReference type="InterPro" id="IPR035500">
    <property type="entry name" value="NHR-like_dom_sf"/>
</dbReference>
<accession>A0A1I7SYD0</accession>
<dbReference type="PANTHER" id="PTHR46587:SF4">
    <property type="entry name" value="NUCLEAR HORMONE RECEPTOR FAMILY"/>
    <property type="match status" value="1"/>
</dbReference>
<keyword evidence="12" id="KW-1185">Reference proteome</keyword>